<evidence type="ECO:0000313" key="8">
    <source>
        <dbReference type="EMBL" id="GMA24673.1"/>
    </source>
</evidence>
<keyword evidence="5" id="KW-0676">Redox-active center</keyword>
<evidence type="ECO:0000313" key="9">
    <source>
        <dbReference type="Proteomes" id="UP001157091"/>
    </source>
</evidence>
<keyword evidence="6" id="KW-0812">Transmembrane</keyword>
<dbReference type="InterPro" id="IPR036249">
    <property type="entry name" value="Thioredoxin-like_sf"/>
</dbReference>
<dbReference type="PANTHER" id="PTHR13887">
    <property type="entry name" value="GLUTATHIONE S-TRANSFERASE KAPPA"/>
    <property type="match status" value="1"/>
</dbReference>
<comment type="caution">
    <text evidence="8">The sequence shown here is derived from an EMBL/GenBank/DDBJ whole genome shotgun (WGS) entry which is preliminary data.</text>
</comment>
<evidence type="ECO:0000256" key="3">
    <source>
        <dbReference type="ARBA" id="ARBA00023002"/>
    </source>
</evidence>
<protein>
    <submittedName>
        <fullName evidence="8">Membrane protein</fullName>
    </submittedName>
</protein>
<comment type="similarity">
    <text evidence="1">Belongs to the thioredoxin family. DsbA subfamily.</text>
</comment>
<proteinExistence type="inferred from homology"/>
<accession>A0ABQ6I1N5</accession>
<evidence type="ECO:0000256" key="6">
    <source>
        <dbReference type="SAM" id="Phobius"/>
    </source>
</evidence>
<evidence type="ECO:0000256" key="5">
    <source>
        <dbReference type="ARBA" id="ARBA00023284"/>
    </source>
</evidence>
<sequence length="264" mass="28613">MPDDSNLTKSQRRDAARAEALKLRQEQERREKRNRFITIGVLVVLVVAVVLAVVFINQANKPKSLADVKAPSTAESVKDGGGIPVDKDGVAGKTNAGAVTVDLYFDYMCPNCGNFEKVNKDDLDSLREDGTITFVMHPVAILNANSQGTNYSTRSASAFATVADQEPDKVIQFHEALYANQPQEGSTGLTDDQLKDYAVQAGVSQKVADQFSDHTFSAWVNAWTDHVGDDKNLANPQTGGFGTPTILINGKLWGTNGEWGRQAP</sequence>
<dbReference type="Pfam" id="PF13462">
    <property type="entry name" value="Thioredoxin_4"/>
    <property type="match status" value="1"/>
</dbReference>
<gene>
    <name evidence="8" type="ORF">GCM10025864_24320</name>
</gene>
<evidence type="ECO:0000256" key="4">
    <source>
        <dbReference type="ARBA" id="ARBA00023157"/>
    </source>
</evidence>
<dbReference type="SUPFAM" id="SSF52833">
    <property type="entry name" value="Thioredoxin-like"/>
    <property type="match status" value="1"/>
</dbReference>
<keyword evidence="3" id="KW-0560">Oxidoreductase</keyword>
<organism evidence="8 9">
    <name type="scientific">Luteimicrobium album</name>
    <dbReference type="NCBI Taxonomy" id="1054550"/>
    <lineage>
        <taxon>Bacteria</taxon>
        <taxon>Bacillati</taxon>
        <taxon>Actinomycetota</taxon>
        <taxon>Actinomycetes</taxon>
        <taxon>Micrococcales</taxon>
        <taxon>Luteimicrobium</taxon>
    </lineage>
</organism>
<keyword evidence="4" id="KW-1015">Disulfide bond</keyword>
<dbReference type="PANTHER" id="PTHR13887:SF14">
    <property type="entry name" value="DISULFIDE BOND FORMATION PROTEIN D"/>
    <property type="match status" value="1"/>
</dbReference>
<name>A0ABQ6I1N5_9MICO</name>
<dbReference type="Proteomes" id="UP001157091">
    <property type="component" value="Unassembled WGS sequence"/>
</dbReference>
<feature type="domain" description="Thioredoxin-like fold" evidence="7">
    <location>
        <begin position="89"/>
        <end position="254"/>
    </location>
</feature>
<feature type="transmembrane region" description="Helical" evidence="6">
    <location>
        <begin position="36"/>
        <end position="56"/>
    </location>
</feature>
<dbReference type="EMBL" id="BSUK01000001">
    <property type="protein sequence ID" value="GMA24673.1"/>
    <property type="molecule type" value="Genomic_DNA"/>
</dbReference>
<evidence type="ECO:0000259" key="7">
    <source>
        <dbReference type="Pfam" id="PF13462"/>
    </source>
</evidence>
<keyword evidence="6" id="KW-1133">Transmembrane helix</keyword>
<keyword evidence="6" id="KW-0472">Membrane</keyword>
<reference evidence="9" key="1">
    <citation type="journal article" date="2019" name="Int. J. Syst. Evol. Microbiol.">
        <title>The Global Catalogue of Microorganisms (GCM) 10K type strain sequencing project: providing services to taxonomists for standard genome sequencing and annotation.</title>
        <authorList>
            <consortium name="The Broad Institute Genomics Platform"/>
            <consortium name="The Broad Institute Genome Sequencing Center for Infectious Disease"/>
            <person name="Wu L."/>
            <person name="Ma J."/>
        </authorList>
    </citation>
    <scope>NUCLEOTIDE SEQUENCE [LARGE SCALE GENOMIC DNA]</scope>
    <source>
        <strain evidence="9">NBRC 106348</strain>
    </source>
</reference>
<evidence type="ECO:0000256" key="1">
    <source>
        <dbReference type="ARBA" id="ARBA00005791"/>
    </source>
</evidence>
<keyword evidence="9" id="KW-1185">Reference proteome</keyword>
<dbReference type="InterPro" id="IPR012336">
    <property type="entry name" value="Thioredoxin-like_fold"/>
</dbReference>
<dbReference type="RefSeq" id="WP_284293418.1">
    <property type="nucleotide sequence ID" value="NZ_BSUK01000001.1"/>
</dbReference>
<dbReference type="Gene3D" id="3.40.30.10">
    <property type="entry name" value="Glutaredoxin"/>
    <property type="match status" value="1"/>
</dbReference>
<keyword evidence="2" id="KW-0732">Signal</keyword>
<evidence type="ECO:0000256" key="2">
    <source>
        <dbReference type="ARBA" id="ARBA00022729"/>
    </source>
</evidence>